<dbReference type="AlphaFoldDB" id="A0A9P0CED4"/>
<keyword evidence="3" id="KW-1185">Reference proteome</keyword>
<name>A0A9P0CED4_BEMTA</name>
<dbReference type="Proteomes" id="UP001152759">
    <property type="component" value="Chromosome 2"/>
</dbReference>
<sequence>MVVLLASLLGPCSANENDDPPRLKPSHGYMYTLQPFYTYVQNSGPWHAFYAITPYTYFNIKPTAFYGCFTIPKLISTAEYLRDYHYIEIGPLKGRKRINPKVGRALALRMIGIMFTYRAHRCNCPHYTDYLLYGTTYGTPADITYQTISADCPLYYPLTSKTNVWDEDFTLQDYYGNKIKLGKPPQKEKSVRRSRSRSKSGSRSGSESESESGSESGSDSDAYSVSAKS</sequence>
<reference evidence="2" key="1">
    <citation type="submission" date="2021-12" db="EMBL/GenBank/DDBJ databases">
        <authorList>
            <person name="King R."/>
        </authorList>
    </citation>
    <scope>NUCLEOTIDE SEQUENCE</scope>
</reference>
<feature type="compositionally biased region" description="Low complexity" evidence="1">
    <location>
        <begin position="201"/>
        <end position="217"/>
    </location>
</feature>
<organism evidence="2 3">
    <name type="scientific">Bemisia tabaci</name>
    <name type="common">Sweetpotato whitefly</name>
    <name type="synonym">Aleurodes tabaci</name>
    <dbReference type="NCBI Taxonomy" id="7038"/>
    <lineage>
        <taxon>Eukaryota</taxon>
        <taxon>Metazoa</taxon>
        <taxon>Ecdysozoa</taxon>
        <taxon>Arthropoda</taxon>
        <taxon>Hexapoda</taxon>
        <taxon>Insecta</taxon>
        <taxon>Pterygota</taxon>
        <taxon>Neoptera</taxon>
        <taxon>Paraneoptera</taxon>
        <taxon>Hemiptera</taxon>
        <taxon>Sternorrhyncha</taxon>
        <taxon>Aleyrodoidea</taxon>
        <taxon>Aleyrodidae</taxon>
        <taxon>Aleyrodinae</taxon>
        <taxon>Bemisia</taxon>
    </lineage>
</organism>
<proteinExistence type="predicted"/>
<evidence type="ECO:0000313" key="3">
    <source>
        <dbReference type="Proteomes" id="UP001152759"/>
    </source>
</evidence>
<evidence type="ECO:0000313" key="2">
    <source>
        <dbReference type="EMBL" id="CAH0766818.1"/>
    </source>
</evidence>
<dbReference type="EMBL" id="OU963863">
    <property type="protein sequence ID" value="CAH0766818.1"/>
    <property type="molecule type" value="Genomic_DNA"/>
</dbReference>
<accession>A0A9P0CED4</accession>
<evidence type="ECO:0000256" key="1">
    <source>
        <dbReference type="SAM" id="MobiDB-lite"/>
    </source>
</evidence>
<feature type="compositionally biased region" description="Polar residues" evidence="1">
    <location>
        <begin position="219"/>
        <end position="229"/>
    </location>
</feature>
<protein>
    <submittedName>
        <fullName evidence="2">Uncharacterized protein</fullName>
    </submittedName>
</protein>
<feature type="region of interest" description="Disordered" evidence="1">
    <location>
        <begin position="180"/>
        <end position="229"/>
    </location>
</feature>
<gene>
    <name evidence="2" type="ORF">BEMITA_LOCUS4471</name>
</gene>